<keyword evidence="3" id="KW-1185">Reference proteome</keyword>
<sequence>MVESSSTLPRYGRRPYHVVSSALRRRRNKTVHFGDNLLSSEFLEPNVQQLFSFIETVLSAWVVDEDDDDRRRRSRSRSRSLQQPRRTPADVVALIGSNLNGDRDIGSPRFKHHHWRISSEQCNAIFLSKVDDK</sequence>
<evidence type="ECO:0000256" key="1">
    <source>
        <dbReference type="SAM" id="MobiDB-lite"/>
    </source>
</evidence>
<protein>
    <submittedName>
        <fullName evidence="2">Uncharacterized protein</fullName>
    </submittedName>
</protein>
<reference evidence="2" key="2">
    <citation type="submission" date="2023-05" db="EMBL/GenBank/DDBJ databases">
        <authorList>
            <person name="Fouks B."/>
        </authorList>
    </citation>
    <scope>NUCLEOTIDE SEQUENCE</scope>
    <source>
        <strain evidence="2">Stay&amp;Tobe</strain>
        <tissue evidence="2">Testes</tissue>
    </source>
</reference>
<accession>A0AAD7ZDN5</accession>
<organism evidence="2 3">
    <name type="scientific">Diploptera punctata</name>
    <name type="common">Pacific beetle cockroach</name>
    <dbReference type="NCBI Taxonomy" id="6984"/>
    <lineage>
        <taxon>Eukaryota</taxon>
        <taxon>Metazoa</taxon>
        <taxon>Ecdysozoa</taxon>
        <taxon>Arthropoda</taxon>
        <taxon>Hexapoda</taxon>
        <taxon>Insecta</taxon>
        <taxon>Pterygota</taxon>
        <taxon>Neoptera</taxon>
        <taxon>Polyneoptera</taxon>
        <taxon>Dictyoptera</taxon>
        <taxon>Blattodea</taxon>
        <taxon>Blaberoidea</taxon>
        <taxon>Blaberidae</taxon>
        <taxon>Diplopterinae</taxon>
        <taxon>Diploptera</taxon>
    </lineage>
</organism>
<dbReference type="EMBL" id="JASPKZ010008866">
    <property type="protein sequence ID" value="KAJ9578628.1"/>
    <property type="molecule type" value="Genomic_DNA"/>
</dbReference>
<gene>
    <name evidence="2" type="ORF">L9F63_005118</name>
</gene>
<dbReference type="Proteomes" id="UP001233999">
    <property type="component" value="Unassembled WGS sequence"/>
</dbReference>
<dbReference type="AlphaFoldDB" id="A0AAD7ZDN5"/>
<evidence type="ECO:0000313" key="2">
    <source>
        <dbReference type="EMBL" id="KAJ9578628.1"/>
    </source>
</evidence>
<reference evidence="2" key="1">
    <citation type="journal article" date="2023" name="IScience">
        <title>Live-bearing cockroach genome reveals convergent evolutionary mechanisms linked to viviparity in insects and beyond.</title>
        <authorList>
            <person name="Fouks B."/>
            <person name="Harrison M.C."/>
            <person name="Mikhailova A.A."/>
            <person name="Marchal E."/>
            <person name="English S."/>
            <person name="Carruthers M."/>
            <person name="Jennings E.C."/>
            <person name="Chiamaka E.L."/>
            <person name="Frigard R.A."/>
            <person name="Pippel M."/>
            <person name="Attardo G.M."/>
            <person name="Benoit J.B."/>
            <person name="Bornberg-Bauer E."/>
            <person name="Tobe S.S."/>
        </authorList>
    </citation>
    <scope>NUCLEOTIDE SEQUENCE</scope>
    <source>
        <strain evidence="2">Stay&amp;Tobe</strain>
    </source>
</reference>
<evidence type="ECO:0000313" key="3">
    <source>
        <dbReference type="Proteomes" id="UP001233999"/>
    </source>
</evidence>
<name>A0AAD7ZDN5_DIPPU</name>
<comment type="caution">
    <text evidence="2">The sequence shown here is derived from an EMBL/GenBank/DDBJ whole genome shotgun (WGS) entry which is preliminary data.</text>
</comment>
<feature type="region of interest" description="Disordered" evidence="1">
    <location>
        <begin position="66"/>
        <end position="88"/>
    </location>
</feature>
<proteinExistence type="predicted"/>